<feature type="domain" description="Tetrapyrrole biosynthesis uroporphyrinogen III synthase" evidence="11">
    <location>
        <begin position="27"/>
        <end position="248"/>
    </location>
</feature>
<keyword evidence="4 9" id="KW-0456">Lyase</keyword>
<dbReference type="InterPro" id="IPR003754">
    <property type="entry name" value="4pyrrol_synth_uPrphyn_synth"/>
</dbReference>
<keyword evidence="5 9" id="KW-0627">Porphyrin biosynthesis</keyword>
<keyword evidence="13" id="KW-1185">Reference proteome</keyword>
<comment type="similarity">
    <text evidence="2 9">Belongs to the uroporphyrinogen-III synthase family.</text>
</comment>
<dbReference type="InterPro" id="IPR039793">
    <property type="entry name" value="UROS/Hem4"/>
</dbReference>
<reference evidence="13" key="1">
    <citation type="journal article" date="2019" name="Int. J. Syst. Evol. Microbiol.">
        <title>The Global Catalogue of Microorganisms (GCM) 10K type strain sequencing project: providing services to taxonomists for standard genome sequencing and annotation.</title>
        <authorList>
            <consortium name="The Broad Institute Genomics Platform"/>
            <consortium name="The Broad Institute Genome Sequencing Center for Infectious Disease"/>
            <person name="Wu L."/>
            <person name="Ma J."/>
        </authorList>
    </citation>
    <scope>NUCLEOTIDE SEQUENCE [LARGE SCALE GENOMIC DNA]</scope>
    <source>
        <strain evidence="13">JCM 14736</strain>
    </source>
</reference>
<evidence type="ECO:0000259" key="11">
    <source>
        <dbReference type="Pfam" id="PF02602"/>
    </source>
</evidence>
<dbReference type="PANTHER" id="PTHR38042">
    <property type="entry name" value="UROPORPHYRINOGEN-III SYNTHASE, CHLOROPLASTIC"/>
    <property type="match status" value="1"/>
</dbReference>
<organism evidence="12 13">
    <name type="scientific">Leucobacter iarius</name>
    <dbReference type="NCBI Taxonomy" id="333963"/>
    <lineage>
        <taxon>Bacteria</taxon>
        <taxon>Bacillati</taxon>
        <taxon>Actinomycetota</taxon>
        <taxon>Actinomycetes</taxon>
        <taxon>Micrococcales</taxon>
        <taxon>Microbacteriaceae</taxon>
        <taxon>Leucobacter</taxon>
    </lineage>
</organism>
<feature type="region of interest" description="Disordered" evidence="10">
    <location>
        <begin position="265"/>
        <end position="288"/>
    </location>
</feature>
<accession>A0ABP4XIG0</accession>
<sequence>MIPVRRAPLPLTDRRILLPRGGVWGERVAAEVRRRGGVPVTGQLIELAAPHDGEPLRAAVEAWNRGDYDWLAVTSANAAAALVSAGARPRADSRVAVVGPSTAEALQQHDFRIAVMPARNYSGEGLAASMLAALGAGPAEVLLPVSDQAGTGLEAALRDAGHWVSRVTAYRTVEVAPDPAHASTLAEGGFDAVLVTSGSVARALAAACATIPAETRVAAIGGPTAQALVDAGLRADTVAPMHTVDGLLDALSAAFALEPTQPFESTSPFAGLAPDGGTAPEKDPDAQL</sequence>
<evidence type="ECO:0000256" key="5">
    <source>
        <dbReference type="ARBA" id="ARBA00023244"/>
    </source>
</evidence>
<comment type="pathway">
    <text evidence="1 9">Porphyrin-containing compound metabolism; protoporphyrin-IX biosynthesis; coproporphyrinogen-III from 5-aminolevulinate: step 3/4.</text>
</comment>
<evidence type="ECO:0000313" key="13">
    <source>
        <dbReference type="Proteomes" id="UP001500851"/>
    </source>
</evidence>
<dbReference type="EMBL" id="BAAAOB010000001">
    <property type="protein sequence ID" value="GAA1781959.1"/>
    <property type="molecule type" value="Genomic_DNA"/>
</dbReference>
<dbReference type="EC" id="4.2.1.75" evidence="3 9"/>
<comment type="function">
    <text evidence="6 9">Catalyzes cyclization of the linear tetrapyrrole, hydroxymethylbilane, to the macrocyclic uroporphyrinogen III.</text>
</comment>
<dbReference type="RefSeq" id="WP_344029763.1">
    <property type="nucleotide sequence ID" value="NZ_BAAAOB010000001.1"/>
</dbReference>
<name>A0ABP4XIG0_9MICO</name>
<evidence type="ECO:0000256" key="7">
    <source>
        <dbReference type="ARBA" id="ARBA00040167"/>
    </source>
</evidence>
<evidence type="ECO:0000256" key="4">
    <source>
        <dbReference type="ARBA" id="ARBA00023239"/>
    </source>
</evidence>
<dbReference type="InterPro" id="IPR036108">
    <property type="entry name" value="4pyrrol_syn_uPrphyn_synt_sf"/>
</dbReference>
<comment type="catalytic activity">
    <reaction evidence="8 9">
        <text>hydroxymethylbilane = uroporphyrinogen III + H2O</text>
        <dbReference type="Rhea" id="RHEA:18965"/>
        <dbReference type="ChEBI" id="CHEBI:15377"/>
        <dbReference type="ChEBI" id="CHEBI:57308"/>
        <dbReference type="ChEBI" id="CHEBI:57845"/>
        <dbReference type="EC" id="4.2.1.75"/>
    </reaction>
</comment>
<proteinExistence type="inferred from homology"/>
<dbReference type="SUPFAM" id="SSF69618">
    <property type="entry name" value="HemD-like"/>
    <property type="match status" value="1"/>
</dbReference>
<evidence type="ECO:0000256" key="1">
    <source>
        <dbReference type="ARBA" id="ARBA00004772"/>
    </source>
</evidence>
<protein>
    <recommendedName>
        <fullName evidence="7 9">Uroporphyrinogen-III synthase</fullName>
        <ecNumber evidence="3 9">4.2.1.75</ecNumber>
    </recommendedName>
</protein>
<evidence type="ECO:0000256" key="10">
    <source>
        <dbReference type="SAM" id="MobiDB-lite"/>
    </source>
</evidence>
<gene>
    <name evidence="12" type="ORF">GCM10009768_08640</name>
</gene>
<evidence type="ECO:0000313" key="12">
    <source>
        <dbReference type="EMBL" id="GAA1781959.1"/>
    </source>
</evidence>
<dbReference type="Pfam" id="PF02602">
    <property type="entry name" value="HEM4"/>
    <property type="match status" value="1"/>
</dbReference>
<evidence type="ECO:0000256" key="8">
    <source>
        <dbReference type="ARBA" id="ARBA00048617"/>
    </source>
</evidence>
<dbReference type="PANTHER" id="PTHR38042:SF1">
    <property type="entry name" value="UROPORPHYRINOGEN-III SYNTHASE, CHLOROPLASTIC"/>
    <property type="match status" value="1"/>
</dbReference>
<evidence type="ECO:0000256" key="6">
    <source>
        <dbReference type="ARBA" id="ARBA00037589"/>
    </source>
</evidence>
<comment type="caution">
    <text evidence="12">The sequence shown here is derived from an EMBL/GenBank/DDBJ whole genome shotgun (WGS) entry which is preliminary data.</text>
</comment>
<dbReference type="Proteomes" id="UP001500851">
    <property type="component" value="Unassembled WGS sequence"/>
</dbReference>
<dbReference type="CDD" id="cd06578">
    <property type="entry name" value="HemD"/>
    <property type="match status" value="1"/>
</dbReference>
<evidence type="ECO:0000256" key="2">
    <source>
        <dbReference type="ARBA" id="ARBA00008133"/>
    </source>
</evidence>
<dbReference type="Gene3D" id="3.40.50.10090">
    <property type="match status" value="2"/>
</dbReference>
<evidence type="ECO:0000256" key="3">
    <source>
        <dbReference type="ARBA" id="ARBA00013109"/>
    </source>
</evidence>
<evidence type="ECO:0000256" key="9">
    <source>
        <dbReference type="RuleBase" id="RU366031"/>
    </source>
</evidence>